<reference evidence="7" key="1">
    <citation type="submission" date="2015-01" db="EMBL/GenBank/DDBJ databases">
        <authorList>
            <person name="Durling Mikael"/>
        </authorList>
    </citation>
    <scope>NUCLEOTIDE SEQUENCE</scope>
</reference>
<dbReference type="GO" id="GO:0016020">
    <property type="term" value="C:membrane"/>
    <property type="evidence" value="ECO:0007669"/>
    <property type="project" value="UniProtKB-SubCell"/>
</dbReference>
<dbReference type="PANTHER" id="PTHR12668">
    <property type="entry name" value="TRANSMEMBRANE PROTEIN 14, 15"/>
    <property type="match status" value="1"/>
</dbReference>
<feature type="transmembrane region" description="Helical" evidence="6">
    <location>
        <begin position="12"/>
        <end position="31"/>
    </location>
</feature>
<evidence type="ECO:0000256" key="6">
    <source>
        <dbReference type="SAM" id="Phobius"/>
    </source>
</evidence>
<dbReference type="Pfam" id="PF03647">
    <property type="entry name" value="Tmemb_14"/>
    <property type="match status" value="1"/>
</dbReference>
<gene>
    <name evidence="7" type="ORF">BN869_000003078_1</name>
</gene>
<feature type="transmembrane region" description="Helical" evidence="6">
    <location>
        <begin position="67"/>
        <end position="84"/>
    </location>
</feature>
<dbReference type="InterPro" id="IPR044890">
    <property type="entry name" value="TMEM14_sf"/>
</dbReference>
<keyword evidence="5 6" id="KW-0472">Membrane</keyword>
<sequence>MAGQVLASEQYLQFSSFVLAVLTAGGGTMGYVKTRSLPSIIAGCSVGFLYALGGYRIQNRQPYGVEISLLASMILGGASFPRAIKLRKPVPVLLSVLSAFGLFTFGGAVLRARQ</sequence>
<dbReference type="EMBL" id="CDPU01000006">
    <property type="protein sequence ID" value="CEO47023.1"/>
    <property type="molecule type" value="Genomic_DNA"/>
</dbReference>
<evidence type="ECO:0000313" key="7">
    <source>
        <dbReference type="EMBL" id="CEO47023.1"/>
    </source>
</evidence>
<dbReference type="AlphaFoldDB" id="A0A0B7JPV9"/>
<feature type="transmembrane region" description="Helical" evidence="6">
    <location>
        <begin position="37"/>
        <end position="55"/>
    </location>
</feature>
<comment type="similarity">
    <text evidence="2">Belongs to the TMEM14 family.</text>
</comment>
<evidence type="ECO:0000256" key="4">
    <source>
        <dbReference type="ARBA" id="ARBA00022989"/>
    </source>
</evidence>
<name>A0A0B7JPV9_BIOOC</name>
<protein>
    <recommendedName>
        <fullName evidence="8">Transmembrane protein 14C</fullName>
    </recommendedName>
</protein>
<keyword evidence="4 6" id="KW-1133">Transmembrane helix</keyword>
<dbReference type="Gene3D" id="1.10.10.1740">
    <property type="entry name" value="Transmembrane protein 14-like"/>
    <property type="match status" value="1"/>
</dbReference>
<feature type="transmembrane region" description="Helical" evidence="6">
    <location>
        <begin position="90"/>
        <end position="110"/>
    </location>
</feature>
<keyword evidence="3 6" id="KW-0812">Transmembrane</keyword>
<evidence type="ECO:0000256" key="5">
    <source>
        <dbReference type="ARBA" id="ARBA00023136"/>
    </source>
</evidence>
<dbReference type="InterPro" id="IPR005349">
    <property type="entry name" value="TMEM14"/>
</dbReference>
<accession>A0A0B7JPV9</accession>
<evidence type="ECO:0000256" key="2">
    <source>
        <dbReference type="ARBA" id="ARBA00007590"/>
    </source>
</evidence>
<dbReference type="PANTHER" id="PTHR12668:SF15">
    <property type="entry name" value="UPF0136 DOMAIN PROTEIN (AFU_ORTHOLOGUE AFUA_1G03720)"/>
    <property type="match status" value="1"/>
</dbReference>
<organism evidence="7">
    <name type="scientific">Bionectria ochroleuca</name>
    <name type="common">Gliocladium roseum</name>
    <dbReference type="NCBI Taxonomy" id="29856"/>
    <lineage>
        <taxon>Eukaryota</taxon>
        <taxon>Fungi</taxon>
        <taxon>Dikarya</taxon>
        <taxon>Ascomycota</taxon>
        <taxon>Pezizomycotina</taxon>
        <taxon>Sordariomycetes</taxon>
        <taxon>Hypocreomycetidae</taxon>
        <taxon>Hypocreales</taxon>
        <taxon>Bionectriaceae</taxon>
        <taxon>Clonostachys</taxon>
    </lineage>
</organism>
<proteinExistence type="inferred from homology"/>
<comment type="subcellular location">
    <subcellularLocation>
        <location evidence="1">Membrane</location>
    </subcellularLocation>
</comment>
<evidence type="ECO:0008006" key="8">
    <source>
        <dbReference type="Google" id="ProtNLM"/>
    </source>
</evidence>
<evidence type="ECO:0000256" key="3">
    <source>
        <dbReference type="ARBA" id="ARBA00022692"/>
    </source>
</evidence>
<evidence type="ECO:0000256" key="1">
    <source>
        <dbReference type="ARBA" id="ARBA00004370"/>
    </source>
</evidence>